<keyword evidence="4" id="KW-1185">Reference proteome</keyword>
<dbReference type="GO" id="GO:0003700">
    <property type="term" value="F:DNA-binding transcription factor activity"/>
    <property type="evidence" value="ECO:0007669"/>
    <property type="project" value="TreeGrafter"/>
</dbReference>
<dbReference type="SUPFAM" id="SSF47413">
    <property type="entry name" value="lambda repressor-like DNA-binding domains"/>
    <property type="match status" value="1"/>
</dbReference>
<dbReference type="PANTHER" id="PTHR46797">
    <property type="entry name" value="HTH-TYPE TRANSCRIPTIONAL REGULATOR"/>
    <property type="match status" value="1"/>
</dbReference>
<keyword evidence="1" id="KW-0238">DNA-binding</keyword>
<sequence>MTAKNKNLKSLDQFIDEKIGKKGTEEREEFENNFDSFKLGVLIQQAREQKGMTQQQLAELAGTNKSYISKVERNLKDIRFSTLQRIINEGLGGHLNISINLD</sequence>
<dbReference type="SMART" id="SM00530">
    <property type="entry name" value="HTH_XRE"/>
    <property type="match status" value="1"/>
</dbReference>
<feature type="domain" description="HTH cro/C1-type" evidence="2">
    <location>
        <begin position="43"/>
        <end position="86"/>
    </location>
</feature>
<dbReference type="EMBL" id="FPBF01000001">
    <property type="protein sequence ID" value="SFT54531.1"/>
    <property type="molecule type" value="Genomic_DNA"/>
</dbReference>
<name>A0A1I6YWD2_9BACT</name>
<reference evidence="4" key="1">
    <citation type="submission" date="2016-10" db="EMBL/GenBank/DDBJ databases">
        <authorList>
            <person name="Varghese N."/>
            <person name="Submissions S."/>
        </authorList>
    </citation>
    <scope>NUCLEOTIDE SEQUENCE [LARGE SCALE GENOMIC DNA]</scope>
    <source>
        <strain evidence="4">DSM 23445</strain>
    </source>
</reference>
<evidence type="ECO:0000259" key="2">
    <source>
        <dbReference type="PROSITE" id="PS50943"/>
    </source>
</evidence>
<evidence type="ECO:0000313" key="3">
    <source>
        <dbReference type="EMBL" id="SFT54531.1"/>
    </source>
</evidence>
<dbReference type="InterPro" id="IPR001387">
    <property type="entry name" value="Cro/C1-type_HTH"/>
</dbReference>
<dbReference type="OrthoDB" id="337567at2"/>
<dbReference type="InterPro" id="IPR010982">
    <property type="entry name" value="Lambda_DNA-bd_dom_sf"/>
</dbReference>
<proteinExistence type="predicted"/>
<dbReference type="AlphaFoldDB" id="A0A1I6YWD2"/>
<dbReference type="CDD" id="cd00093">
    <property type="entry name" value="HTH_XRE"/>
    <property type="match status" value="1"/>
</dbReference>
<accession>A0A1I6YWD2</accession>
<gene>
    <name evidence="3" type="ORF">SAMN04489724_1255</name>
</gene>
<protein>
    <submittedName>
        <fullName evidence="3">Helix-turn-helix</fullName>
    </submittedName>
</protein>
<dbReference type="PROSITE" id="PS50943">
    <property type="entry name" value="HTH_CROC1"/>
    <property type="match status" value="1"/>
</dbReference>
<organism evidence="3 4">
    <name type="scientific">Algoriphagus locisalis</name>
    <dbReference type="NCBI Taxonomy" id="305507"/>
    <lineage>
        <taxon>Bacteria</taxon>
        <taxon>Pseudomonadati</taxon>
        <taxon>Bacteroidota</taxon>
        <taxon>Cytophagia</taxon>
        <taxon>Cytophagales</taxon>
        <taxon>Cyclobacteriaceae</taxon>
        <taxon>Algoriphagus</taxon>
    </lineage>
</organism>
<evidence type="ECO:0000256" key="1">
    <source>
        <dbReference type="ARBA" id="ARBA00023125"/>
    </source>
</evidence>
<dbReference type="RefSeq" id="WP_091691785.1">
    <property type="nucleotide sequence ID" value="NZ_FPBF01000001.1"/>
</dbReference>
<dbReference type="Proteomes" id="UP000199673">
    <property type="component" value="Unassembled WGS sequence"/>
</dbReference>
<dbReference type="Gene3D" id="1.10.260.40">
    <property type="entry name" value="lambda repressor-like DNA-binding domains"/>
    <property type="match status" value="1"/>
</dbReference>
<dbReference type="STRING" id="305507.SAMN04489724_1255"/>
<evidence type="ECO:0000313" key="4">
    <source>
        <dbReference type="Proteomes" id="UP000199673"/>
    </source>
</evidence>
<dbReference type="GO" id="GO:0005829">
    <property type="term" value="C:cytosol"/>
    <property type="evidence" value="ECO:0007669"/>
    <property type="project" value="TreeGrafter"/>
</dbReference>
<dbReference type="PANTHER" id="PTHR46797:SF1">
    <property type="entry name" value="METHYLPHOSPHONATE SYNTHASE"/>
    <property type="match status" value="1"/>
</dbReference>
<dbReference type="Pfam" id="PF01381">
    <property type="entry name" value="HTH_3"/>
    <property type="match status" value="1"/>
</dbReference>
<dbReference type="GO" id="GO:0003677">
    <property type="term" value="F:DNA binding"/>
    <property type="evidence" value="ECO:0007669"/>
    <property type="project" value="UniProtKB-KW"/>
</dbReference>
<dbReference type="InterPro" id="IPR050807">
    <property type="entry name" value="TransReg_Diox_bact_type"/>
</dbReference>